<name>A0A8J3EXB0_9BIFI</name>
<evidence type="ECO:0000256" key="8">
    <source>
        <dbReference type="ARBA" id="ARBA00023136"/>
    </source>
</evidence>
<keyword evidence="3" id="KW-0444">Lipid biosynthesis</keyword>
<keyword evidence="4 12" id="KW-0808">Transferase</keyword>
<dbReference type="GO" id="GO:0046474">
    <property type="term" value="P:glycerophospholipid biosynthetic process"/>
    <property type="evidence" value="ECO:0007669"/>
    <property type="project" value="TreeGrafter"/>
</dbReference>
<evidence type="ECO:0000256" key="5">
    <source>
        <dbReference type="ARBA" id="ARBA00022692"/>
    </source>
</evidence>
<feature type="transmembrane region" description="Helical" evidence="13">
    <location>
        <begin position="21"/>
        <end position="42"/>
    </location>
</feature>
<comment type="similarity">
    <text evidence="2 12">Belongs to the CDP-alcohol phosphatidyltransferase class-I family.</text>
</comment>
<dbReference type="Pfam" id="PF01066">
    <property type="entry name" value="CDP-OH_P_transf"/>
    <property type="match status" value="1"/>
</dbReference>
<dbReference type="EC" id="2.7.8.5" evidence="11"/>
<evidence type="ECO:0000256" key="7">
    <source>
        <dbReference type="ARBA" id="ARBA00023098"/>
    </source>
</evidence>
<reference evidence="14" key="1">
    <citation type="journal article" date="2014" name="Int. J. Syst. Evol. Microbiol.">
        <title>Complete genome sequence of Corynebacterium casei LMG S-19264T (=DSM 44701T), isolated from a smear-ripened cheese.</title>
        <authorList>
            <consortium name="US DOE Joint Genome Institute (JGI-PGF)"/>
            <person name="Walter F."/>
            <person name="Albersmeier A."/>
            <person name="Kalinowski J."/>
            <person name="Ruckert C."/>
        </authorList>
    </citation>
    <scope>NUCLEOTIDE SEQUENCE</scope>
    <source>
        <strain evidence="14">CCM 8606</strain>
    </source>
</reference>
<organism evidence="14 15">
    <name type="scientific">Galliscardovia ingluviei</name>
    <dbReference type="NCBI Taxonomy" id="1769422"/>
    <lineage>
        <taxon>Bacteria</taxon>
        <taxon>Bacillati</taxon>
        <taxon>Actinomycetota</taxon>
        <taxon>Actinomycetes</taxon>
        <taxon>Bifidobacteriales</taxon>
        <taxon>Bifidobacteriaceae</taxon>
        <taxon>Galliscardovia</taxon>
    </lineage>
</organism>
<comment type="subcellular location">
    <subcellularLocation>
        <location evidence="1">Membrane</location>
        <topology evidence="1">Multi-pass membrane protein</topology>
    </subcellularLocation>
</comment>
<dbReference type="InterPro" id="IPR050324">
    <property type="entry name" value="CDP-alcohol_PTase-I"/>
</dbReference>
<dbReference type="RefSeq" id="WP_188354397.1">
    <property type="nucleotide sequence ID" value="NZ_BMDH01000001.1"/>
</dbReference>
<evidence type="ECO:0000256" key="9">
    <source>
        <dbReference type="ARBA" id="ARBA00023209"/>
    </source>
</evidence>
<keyword evidence="6 13" id="KW-1133">Transmembrane helix</keyword>
<dbReference type="InterPro" id="IPR004570">
    <property type="entry name" value="Phosphatidylglycerol_P_synth"/>
</dbReference>
<dbReference type="AlphaFoldDB" id="A0A8J3EXB0"/>
<evidence type="ECO:0000256" key="4">
    <source>
        <dbReference type="ARBA" id="ARBA00022679"/>
    </source>
</evidence>
<dbReference type="InterPro" id="IPR048254">
    <property type="entry name" value="CDP_ALCOHOL_P_TRANSF_CS"/>
</dbReference>
<dbReference type="Proteomes" id="UP000619536">
    <property type="component" value="Unassembled WGS sequence"/>
</dbReference>
<comment type="caution">
    <text evidence="14">The sequence shown here is derived from an EMBL/GenBank/DDBJ whole genome shotgun (WGS) entry which is preliminary data.</text>
</comment>
<evidence type="ECO:0000256" key="11">
    <source>
        <dbReference type="NCBIfam" id="TIGR00560"/>
    </source>
</evidence>
<dbReference type="PANTHER" id="PTHR14269">
    <property type="entry name" value="CDP-DIACYLGLYCEROL--GLYCEROL-3-PHOSPHATE 3-PHOSPHATIDYLTRANSFERASE-RELATED"/>
    <property type="match status" value="1"/>
</dbReference>
<evidence type="ECO:0000256" key="3">
    <source>
        <dbReference type="ARBA" id="ARBA00022516"/>
    </source>
</evidence>
<feature type="transmembrane region" description="Helical" evidence="13">
    <location>
        <begin position="94"/>
        <end position="119"/>
    </location>
</feature>
<evidence type="ECO:0000313" key="14">
    <source>
        <dbReference type="EMBL" id="GGI12664.1"/>
    </source>
</evidence>
<gene>
    <name evidence="14" type="primary">pgsA3</name>
    <name evidence="14" type="ORF">GCM10007377_02090</name>
</gene>
<evidence type="ECO:0000256" key="13">
    <source>
        <dbReference type="SAM" id="Phobius"/>
    </source>
</evidence>
<dbReference type="InterPro" id="IPR043130">
    <property type="entry name" value="CDP-OH_PTrfase_TM_dom"/>
</dbReference>
<dbReference type="NCBIfam" id="TIGR00560">
    <property type="entry name" value="pgsA"/>
    <property type="match status" value="1"/>
</dbReference>
<evidence type="ECO:0000313" key="15">
    <source>
        <dbReference type="Proteomes" id="UP000619536"/>
    </source>
</evidence>
<evidence type="ECO:0000256" key="12">
    <source>
        <dbReference type="RuleBase" id="RU003750"/>
    </source>
</evidence>
<evidence type="ECO:0000256" key="1">
    <source>
        <dbReference type="ARBA" id="ARBA00004141"/>
    </source>
</evidence>
<dbReference type="GO" id="GO:0016020">
    <property type="term" value="C:membrane"/>
    <property type="evidence" value="ECO:0007669"/>
    <property type="project" value="UniProtKB-SubCell"/>
</dbReference>
<feature type="transmembrane region" description="Helical" evidence="13">
    <location>
        <begin position="150"/>
        <end position="171"/>
    </location>
</feature>
<evidence type="ECO:0000256" key="6">
    <source>
        <dbReference type="ARBA" id="ARBA00022989"/>
    </source>
</evidence>
<dbReference type="PANTHER" id="PTHR14269:SF62">
    <property type="entry name" value="CDP-DIACYLGLYCEROL--GLYCEROL-3-PHOSPHATE 3-PHOSPHATIDYLTRANSFERASE 1, CHLOROPLASTIC"/>
    <property type="match status" value="1"/>
</dbReference>
<feature type="transmembrane region" description="Helical" evidence="13">
    <location>
        <begin position="183"/>
        <end position="205"/>
    </location>
</feature>
<keyword evidence="10" id="KW-1208">Phospholipid metabolism</keyword>
<keyword evidence="8 13" id="KW-0472">Membrane</keyword>
<evidence type="ECO:0000256" key="10">
    <source>
        <dbReference type="ARBA" id="ARBA00023264"/>
    </source>
</evidence>
<dbReference type="PROSITE" id="PS00379">
    <property type="entry name" value="CDP_ALCOHOL_P_TRANSF"/>
    <property type="match status" value="1"/>
</dbReference>
<dbReference type="InterPro" id="IPR000462">
    <property type="entry name" value="CDP-OH_P_trans"/>
</dbReference>
<dbReference type="UniPathway" id="UPA00085"/>
<reference evidence="14" key="2">
    <citation type="submission" date="2020-09" db="EMBL/GenBank/DDBJ databases">
        <authorList>
            <person name="Sun Q."/>
            <person name="Sedlacek I."/>
        </authorList>
    </citation>
    <scope>NUCLEOTIDE SEQUENCE</scope>
    <source>
        <strain evidence="14">CCM 8606</strain>
    </source>
</reference>
<dbReference type="EMBL" id="BMDH01000001">
    <property type="protein sequence ID" value="GGI12664.1"/>
    <property type="molecule type" value="Genomic_DNA"/>
</dbReference>
<dbReference type="PIRSF" id="PIRSF000847">
    <property type="entry name" value="Phos_ph_gly_syn"/>
    <property type="match status" value="1"/>
</dbReference>
<keyword evidence="9" id="KW-0594">Phospholipid biosynthesis</keyword>
<accession>A0A8J3EXB0</accession>
<keyword evidence="7" id="KW-0443">Lipid metabolism</keyword>
<protein>
    <recommendedName>
        <fullName evidence="11">CDP-diacylglycerol--glycerol-3-phosphate 3-phosphatidyltransferase</fullName>
        <ecNumber evidence="11">2.7.8.5</ecNumber>
    </recommendedName>
</protein>
<keyword evidence="15" id="KW-1185">Reference proteome</keyword>
<dbReference type="Gene3D" id="1.20.120.1760">
    <property type="match status" value="1"/>
</dbReference>
<keyword evidence="5 13" id="KW-0812">Transmembrane</keyword>
<dbReference type="GO" id="GO:0008444">
    <property type="term" value="F:CDP-diacylglycerol-glycerol-3-phosphate 3-phosphatidyltransferase activity"/>
    <property type="evidence" value="ECO:0007669"/>
    <property type="project" value="UniProtKB-UniRule"/>
</dbReference>
<sequence>MSSSKKQSQQSSLLEGWNTPANLVTFARIILVVITLILMIMAGPFGSENPALRWTAAVLFIVAASTDKLDGWLARRNNQVTELGKLMDPIADKLLMCAVMIVMSVFGELAWWITVLFLVREIGITVMRLAIVDGGGKVIAAAWPGKLKTVFQSIGLSMIMVPLWTLTTASVDSARAGWYGRYLWLSLIVVLVALVMCLYSGYLYVKPVLASRTKR</sequence>
<proteinExistence type="inferred from homology"/>
<evidence type="ECO:0000256" key="2">
    <source>
        <dbReference type="ARBA" id="ARBA00010441"/>
    </source>
</evidence>